<feature type="region of interest" description="Disordered" evidence="1">
    <location>
        <begin position="227"/>
        <end position="297"/>
    </location>
</feature>
<dbReference type="OrthoDB" id="5552175at2759"/>
<feature type="region of interest" description="Disordered" evidence="1">
    <location>
        <begin position="203"/>
        <end position="222"/>
    </location>
</feature>
<feature type="compositionally biased region" description="Polar residues" evidence="1">
    <location>
        <begin position="29"/>
        <end position="47"/>
    </location>
</feature>
<feature type="compositionally biased region" description="Polar residues" evidence="1">
    <location>
        <begin position="1"/>
        <end position="11"/>
    </location>
</feature>
<evidence type="ECO:0000313" key="2">
    <source>
        <dbReference type="EMBL" id="KAJ2801943.1"/>
    </source>
</evidence>
<keyword evidence="3" id="KW-1185">Reference proteome</keyword>
<reference evidence="2" key="1">
    <citation type="submission" date="2022-07" db="EMBL/GenBank/DDBJ databases">
        <title>Phylogenomic reconstructions and comparative analyses of Kickxellomycotina fungi.</title>
        <authorList>
            <person name="Reynolds N.K."/>
            <person name="Stajich J.E."/>
            <person name="Barry K."/>
            <person name="Grigoriev I.V."/>
            <person name="Crous P."/>
            <person name="Smith M.E."/>
        </authorList>
    </citation>
    <scope>NUCLEOTIDE SEQUENCE</scope>
    <source>
        <strain evidence="2">NRRL 1565</strain>
    </source>
</reference>
<accession>A0A9W8LSZ6</accession>
<sequence length="359" mass="39119">MATPRPSTATPRHSMATPRPSMATARGSVDTTHSMTTPRLSVDTAHNNPDDISAESIRRTLGAYTGKTEERSTPRLRRLLPTARRPQSRGAGLACIVEDDEQAADEAKRFSENSGTTVSSGDTLYGDDGRVSVRAARPRAIYEDGVNRVPSPTRDHPPTLAGVGHGGALPLDPAVYRNTFFNARPAADRQRIETLLLRRSTASDDTLPLSSSRVRFAEAPQPILEDPAAEQTEPMKPAQPVESHAAEPLESPVHPNSAPPPHNPHSTPPSRHLSASLPSLHAPHPARLRRPSEPIEAPDELTRLRRAVGLLQSRNAMLSELVVRDPLEAVPEGVRIHIRTLELENAWLRKTLARLVLDD</sequence>
<comment type="caution">
    <text evidence="2">The sequence shown here is derived from an EMBL/GenBank/DDBJ whole genome shotgun (WGS) entry which is preliminary data.</text>
</comment>
<name>A0A9W8LSZ6_9FUNG</name>
<feature type="compositionally biased region" description="Pro residues" evidence="1">
    <location>
        <begin position="257"/>
        <end position="267"/>
    </location>
</feature>
<dbReference type="EMBL" id="JANBUO010000732">
    <property type="protein sequence ID" value="KAJ2801943.1"/>
    <property type="molecule type" value="Genomic_DNA"/>
</dbReference>
<protein>
    <submittedName>
        <fullName evidence="2">Uncharacterized protein</fullName>
    </submittedName>
</protein>
<feature type="region of interest" description="Disordered" evidence="1">
    <location>
        <begin position="1"/>
        <end position="53"/>
    </location>
</feature>
<evidence type="ECO:0000313" key="3">
    <source>
        <dbReference type="Proteomes" id="UP001140094"/>
    </source>
</evidence>
<dbReference type="AlphaFoldDB" id="A0A9W8LSZ6"/>
<evidence type="ECO:0000256" key="1">
    <source>
        <dbReference type="SAM" id="MobiDB-lite"/>
    </source>
</evidence>
<proteinExistence type="predicted"/>
<gene>
    <name evidence="2" type="ORF">H4R20_003469</name>
</gene>
<organism evidence="2 3">
    <name type="scientific">Coemansia guatemalensis</name>
    <dbReference type="NCBI Taxonomy" id="2761395"/>
    <lineage>
        <taxon>Eukaryota</taxon>
        <taxon>Fungi</taxon>
        <taxon>Fungi incertae sedis</taxon>
        <taxon>Zoopagomycota</taxon>
        <taxon>Kickxellomycotina</taxon>
        <taxon>Kickxellomycetes</taxon>
        <taxon>Kickxellales</taxon>
        <taxon>Kickxellaceae</taxon>
        <taxon>Coemansia</taxon>
    </lineage>
</organism>
<dbReference type="Proteomes" id="UP001140094">
    <property type="component" value="Unassembled WGS sequence"/>
</dbReference>